<dbReference type="InterPro" id="IPR023346">
    <property type="entry name" value="Lysozyme-like_dom_sf"/>
</dbReference>
<sequence length="179" mass="20033">MAARYRPVIMMVLLLAQWPVQASSATQVIPDGYRAVAQQARVPANLLYAVALTESGSQLPQGIRPWPWTLNVNGRGYRYATSTDACVALQRFMLTTSAKRIDIGPGQINLGWNGQHFATPCDALAPYPNLQLAAQLLRNHYDRWQSWTEAAGRYHHPAGGKPARRYRARVLRHLRNLSS</sequence>
<organism evidence="2">
    <name type="scientific">Salmonella diarizonae</name>
    <dbReference type="NCBI Taxonomy" id="59204"/>
    <lineage>
        <taxon>Bacteria</taxon>
        <taxon>Pseudomonadati</taxon>
        <taxon>Pseudomonadota</taxon>
        <taxon>Gammaproteobacteria</taxon>
        <taxon>Enterobacterales</taxon>
        <taxon>Enterobacteriaceae</taxon>
        <taxon>Salmonella</taxon>
    </lineage>
</organism>
<dbReference type="EMBL" id="AAIBIC010000049">
    <property type="protein sequence ID" value="ECC3917173.1"/>
    <property type="molecule type" value="Genomic_DNA"/>
</dbReference>
<gene>
    <name evidence="2" type="ORF">CTQ69_25090</name>
</gene>
<comment type="caution">
    <text evidence="2">The sequence shown here is derived from an EMBL/GenBank/DDBJ whole genome shotgun (WGS) entry which is preliminary data.</text>
</comment>
<feature type="chain" id="PRO_5024896716" evidence="1">
    <location>
        <begin position="23"/>
        <end position="179"/>
    </location>
</feature>
<accession>A0A5Y1YE05</accession>
<reference evidence="2" key="1">
    <citation type="submission" date="2018-08" db="EMBL/GenBank/DDBJ databases">
        <authorList>
            <person name="Ashton P.M."/>
            <person name="Dallman T."/>
            <person name="Nair S."/>
            <person name="De Pinna E."/>
            <person name="Peters T."/>
            <person name="Grant K."/>
        </authorList>
    </citation>
    <scope>NUCLEOTIDE SEQUENCE [LARGE SCALE GENOMIC DNA]</scope>
    <source>
        <strain evidence="2">294779</strain>
    </source>
</reference>
<evidence type="ECO:0000256" key="1">
    <source>
        <dbReference type="SAM" id="SignalP"/>
    </source>
</evidence>
<proteinExistence type="predicted"/>
<feature type="signal peptide" evidence="1">
    <location>
        <begin position="1"/>
        <end position="22"/>
    </location>
</feature>
<name>A0A5Y1YE05_SALDZ</name>
<keyword evidence="1" id="KW-0732">Signal</keyword>
<dbReference type="SUPFAM" id="SSF53955">
    <property type="entry name" value="Lysozyme-like"/>
    <property type="match status" value="1"/>
</dbReference>
<evidence type="ECO:0000313" key="2">
    <source>
        <dbReference type="EMBL" id="ECC3917173.1"/>
    </source>
</evidence>
<dbReference type="Gene3D" id="1.10.530.10">
    <property type="match status" value="1"/>
</dbReference>
<dbReference type="Proteomes" id="UP000839735">
    <property type="component" value="Unassembled WGS sequence"/>
</dbReference>
<dbReference type="AlphaFoldDB" id="A0A5Y1YE05"/>
<protein>
    <submittedName>
        <fullName evidence="2">Transglycosylase</fullName>
    </submittedName>
</protein>